<proteinExistence type="predicted"/>
<reference evidence="2 3" key="1">
    <citation type="submission" date="2023-07" db="EMBL/GenBank/DDBJ databases">
        <title>Genomic Encyclopedia of Type Strains, Phase IV (KMG-IV): sequencing the most valuable type-strain genomes for metagenomic binning, comparative biology and taxonomic classification.</title>
        <authorList>
            <person name="Goeker M."/>
        </authorList>
    </citation>
    <scope>NUCLEOTIDE SEQUENCE [LARGE SCALE GENOMIC DNA]</scope>
    <source>
        <strain evidence="2 3">DSM 17273</strain>
    </source>
</reference>
<sequence>MSKIYIKLKNFVYSTYLDALKDHFKAIIAFIILAIAVTLKEYIYKILTYEIHVWKVITFVLILVLIYMLTIYLLNHEKCILNRHGFIWKINLIGNKIIYLSDPLCPNCDCDLLETSNTTSEKTLMCTKCHKVYGINPPSIKNLQDSVKQIVKSDLKSNKSLDVNWSIYFNRFIYDYPSSKLSIKNKGIFDVDDVTITINVEADDKRDFVKTYELGIIGSESSKKVSENDPMGEVLKILSKWNLLRVFEHKRPIKSTDDFGEISEKDEFYYTRYAMKEFTAKLFVDITYSIKNKTKKQNLIFHLKPKFIDLKSWHDNYDHTNCIIDIVKID</sequence>
<gene>
    <name evidence="2" type="ORF">J2750_000116</name>
</gene>
<dbReference type="Proteomes" id="UP001185015">
    <property type="component" value="Unassembled WGS sequence"/>
</dbReference>
<keyword evidence="3" id="KW-1185">Reference proteome</keyword>
<evidence type="ECO:0000313" key="3">
    <source>
        <dbReference type="Proteomes" id="UP001185015"/>
    </source>
</evidence>
<keyword evidence="1" id="KW-0472">Membrane</keyword>
<dbReference type="RefSeq" id="WP_270096487.1">
    <property type="nucleotide sequence ID" value="NZ_JAQFFK010000003.1"/>
</dbReference>
<feature type="transmembrane region" description="Helical" evidence="1">
    <location>
        <begin position="26"/>
        <end position="44"/>
    </location>
</feature>
<evidence type="ECO:0000256" key="1">
    <source>
        <dbReference type="SAM" id="Phobius"/>
    </source>
</evidence>
<protein>
    <submittedName>
        <fullName evidence="2">Uncharacterized protein</fullName>
    </submittedName>
</protein>
<feature type="transmembrane region" description="Helical" evidence="1">
    <location>
        <begin position="56"/>
        <end position="74"/>
    </location>
</feature>
<organism evidence="2 3">
    <name type="scientific">Methanococcoides alaskense</name>
    <dbReference type="NCBI Taxonomy" id="325778"/>
    <lineage>
        <taxon>Archaea</taxon>
        <taxon>Methanobacteriati</taxon>
        <taxon>Methanobacteriota</taxon>
        <taxon>Stenosarchaea group</taxon>
        <taxon>Methanomicrobia</taxon>
        <taxon>Methanosarcinales</taxon>
        <taxon>Methanosarcinaceae</taxon>
        <taxon>Methanococcoides</taxon>
    </lineage>
</organism>
<keyword evidence="1" id="KW-0812">Transmembrane</keyword>
<dbReference type="EMBL" id="JAVDQI010000001">
    <property type="protein sequence ID" value="MDR6221684.1"/>
    <property type="molecule type" value="Genomic_DNA"/>
</dbReference>
<dbReference type="AlphaFoldDB" id="A0AA90TX82"/>
<name>A0AA90TX82_9EURY</name>
<keyword evidence="1" id="KW-1133">Transmembrane helix</keyword>
<evidence type="ECO:0000313" key="2">
    <source>
        <dbReference type="EMBL" id="MDR6221684.1"/>
    </source>
</evidence>
<comment type="caution">
    <text evidence="2">The sequence shown here is derived from an EMBL/GenBank/DDBJ whole genome shotgun (WGS) entry which is preliminary data.</text>
</comment>
<accession>A0AA90TX82</accession>